<gene>
    <name evidence="6" type="ORF">GCM10010430_52360</name>
</gene>
<proteinExistence type="predicted"/>
<keyword evidence="7" id="KW-1185">Reference proteome</keyword>
<dbReference type="PANTHER" id="PTHR45569:SF1">
    <property type="entry name" value="SENSOR PROTEIN KDPD"/>
    <property type="match status" value="1"/>
</dbReference>
<sequence length="105" mass="11384">MTPTVPRGTLHLYLGIAPGAGKTYALLAEGRRLMEAGDDVAVGVVELHEREDTAAQLDALELVPARRMRYRGTEFDEMDQAPGTSWAGARNRRSSACTRATRASP</sequence>
<dbReference type="Proteomes" id="UP001500305">
    <property type="component" value="Unassembled WGS sequence"/>
</dbReference>
<dbReference type="InterPro" id="IPR052023">
    <property type="entry name" value="Histidine_kinase_KdpD"/>
</dbReference>
<evidence type="ECO:0000256" key="2">
    <source>
        <dbReference type="ARBA" id="ARBA00022777"/>
    </source>
</evidence>
<evidence type="ECO:0000256" key="1">
    <source>
        <dbReference type="ARBA" id="ARBA00022679"/>
    </source>
</evidence>
<accession>A0ABN3EJY4</accession>
<dbReference type="RefSeq" id="WP_344638953.1">
    <property type="nucleotide sequence ID" value="NZ_BAAATR010000026.1"/>
</dbReference>
<feature type="region of interest" description="Disordered" evidence="4">
    <location>
        <begin position="74"/>
        <end position="105"/>
    </location>
</feature>
<keyword evidence="2" id="KW-0418">Kinase</keyword>
<feature type="domain" description="Signal transduction histidine kinase osmosensitive K+ channel sensor N-terminal" evidence="5">
    <location>
        <begin position="7"/>
        <end position="80"/>
    </location>
</feature>
<reference evidence="6 7" key="1">
    <citation type="journal article" date="2019" name="Int. J. Syst. Evol. Microbiol.">
        <title>The Global Catalogue of Microorganisms (GCM) 10K type strain sequencing project: providing services to taxonomists for standard genome sequencing and annotation.</title>
        <authorList>
            <consortium name="The Broad Institute Genomics Platform"/>
            <consortium name="The Broad Institute Genome Sequencing Center for Infectious Disease"/>
            <person name="Wu L."/>
            <person name="Ma J."/>
        </authorList>
    </citation>
    <scope>NUCLEOTIDE SEQUENCE [LARGE SCALE GENOMIC DNA]</scope>
    <source>
        <strain evidence="6 7">JCM 7356</strain>
    </source>
</reference>
<keyword evidence="1" id="KW-0808">Transferase</keyword>
<evidence type="ECO:0000259" key="5">
    <source>
        <dbReference type="Pfam" id="PF02702"/>
    </source>
</evidence>
<name>A0ABN3EJY4_9ACTN</name>
<dbReference type="Gene3D" id="3.40.50.300">
    <property type="entry name" value="P-loop containing nucleotide triphosphate hydrolases"/>
    <property type="match status" value="1"/>
</dbReference>
<dbReference type="InterPro" id="IPR027417">
    <property type="entry name" value="P-loop_NTPase"/>
</dbReference>
<dbReference type="PANTHER" id="PTHR45569">
    <property type="entry name" value="SENSOR PROTEIN KDPD"/>
    <property type="match status" value="1"/>
</dbReference>
<feature type="compositionally biased region" description="Low complexity" evidence="4">
    <location>
        <begin position="94"/>
        <end position="105"/>
    </location>
</feature>
<evidence type="ECO:0000313" key="6">
    <source>
        <dbReference type="EMBL" id="GAA2261544.1"/>
    </source>
</evidence>
<dbReference type="EMBL" id="BAAATR010000026">
    <property type="protein sequence ID" value="GAA2261544.1"/>
    <property type="molecule type" value="Genomic_DNA"/>
</dbReference>
<evidence type="ECO:0000313" key="7">
    <source>
        <dbReference type="Proteomes" id="UP001500305"/>
    </source>
</evidence>
<comment type="caution">
    <text evidence="6">The sequence shown here is derived from an EMBL/GenBank/DDBJ whole genome shotgun (WGS) entry which is preliminary data.</text>
</comment>
<organism evidence="6 7">
    <name type="scientific">Kitasatospora cystarginea</name>
    <dbReference type="NCBI Taxonomy" id="58350"/>
    <lineage>
        <taxon>Bacteria</taxon>
        <taxon>Bacillati</taxon>
        <taxon>Actinomycetota</taxon>
        <taxon>Actinomycetes</taxon>
        <taxon>Kitasatosporales</taxon>
        <taxon>Streptomycetaceae</taxon>
        <taxon>Kitasatospora</taxon>
    </lineage>
</organism>
<protein>
    <recommendedName>
        <fullName evidence="5">Signal transduction histidine kinase osmosensitive K+ channel sensor N-terminal domain-containing protein</fullName>
    </recommendedName>
</protein>
<evidence type="ECO:0000256" key="4">
    <source>
        <dbReference type="SAM" id="MobiDB-lite"/>
    </source>
</evidence>
<evidence type="ECO:0000256" key="3">
    <source>
        <dbReference type="ARBA" id="ARBA00023012"/>
    </source>
</evidence>
<keyword evidence="3" id="KW-0902">Two-component regulatory system</keyword>
<dbReference type="Pfam" id="PF02702">
    <property type="entry name" value="KdpD"/>
    <property type="match status" value="1"/>
</dbReference>
<dbReference type="InterPro" id="IPR003852">
    <property type="entry name" value="Sig_transdc_His_kinase_KdpD_N"/>
</dbReference>